<dbReference type="AlphaFoldDB" id="A0A6M3IN72"/>
<evidence type="ECO:0000313" key="1">
    <source>
        <dbReference type="EMBL" id="QJA58969.1"/>
    </source>
</evidence>
<accession>A0A6M3IN72</accession>
<protein>
    <submittedName>
        <fullName evidence="1">Uncharacterized protein</fullName>
    </submittedName>
</protein>
<reference evidence="1" key="1">
    <citation type="submission" date="2020-03" db="EMBL/GenBank/DDBJ databases">
        <title>The deep terrestrial virosphere.</title>
        <authorList>
            <person name="Holmfeldt K."/>
            <person name="Nilsson E."/>
            <person name="Simone D."/>
            <person name="Lopez-Fernandez M."/>
            <person name="Wu X."/>
            <person name="de Brujin I."/>
            <person name="Lundin D."/>
            <person name="Andersson A."/>
            <person name="Bertilsson S."/>
            <person name="Dopson M."/>
        </authorList>
    </citation>
    <scope>NUCLEOTIDE SEQUENCE</scope>
    <source>
        <strain evidence="1">MM415B01380</strain>
    </source>
</reference>
<organism evidence="1">
    <name type="scientific">viral metagenome</name>
    <dbReference type="NCBI Taxonomy" id="1070528"/>
    <lineage>
        <taxon>unclassified sequences</taxon>
        <taxon>metagenomes</taxon>
        <taxon>organismal metagenomes</taxon>
    </lineage>
</organism>
<sequence length="55" mass="6440">MVILTPTDKKNIANMLPDCTKYCAYPDTHEWTTYDGQTVKQWMDEMNGGKPWKIM</sequence>
<proteinExistence type="predicted"/>
<gene>
    <name evidence="1" type="ORF">MM415B01380_0026</name>
</gene>
<dbReference type="EMBL" id="MT141348">
    <property type="protein sequence ID" value="QJA58969.1"/>
    <property type="molecule type" value="Genomic_DNA"/>
</dbReference>
<name>A0A6M3IN72_9ZZZZ</name>